<gene>
    <name evidence="2" type="ORF">CVT24_011351</name>
</gene>
<dbReference type="Proteomes" id="UP000284842">
    <property type="component" value="Unassembled WGS sequence"/>
</dbReference>
<protein>
    <submittedName>
        <fullName evidence="2">Uncharacterized protein</fullName>
    </submittedName>
</protein>
<name>A0A409YGI3_9AGAR</name>
<dbReference type="AlphaFoldDB" id="A0A409YGI3"/>
<reference evidence="2 3" key="1">
    <citation type="journal article" date="2018" name="Evol. Lett.">
        <title>Horizontal gene cluster transfer increased hallucinogenic mushroom diversity.</title>
        <authorList>
            <person name="Reynolds H.T."/>
            <person name="Vijayakumar V."/>
            <person name="Gluck-Thaler E."/>
            <person name="Korotkin H.B."/>
            <person name="Matheny P.B."/>
            <person name="Slot J.C."/>
        </authorList>
    </citation>
    <scope>NUCLEOTIDE SEQUENCE [LARGE SCALE GENOMIC DNA]</scope>
    <source>
        <strain evidence="2 3">2629</strain>
    </source>
</reference>
<feature type="compositionally biased region" description="Low complexity" evidence="1">
    <location>
        <begin position="1"/>
        <end position="11"/>
    </location>
</feature>
<proteinExistence type="predicted"/>
<evidence type="ECO:0000313" key="2">
    <source>
        <dbReference type="EMBL" id="PPR02129.1"/>
    </source>
</evidence>
<evidence type="ECO:0000313" key="3">
    <source>
        <dbReference type="Proteomes" id="UP000284842"/>
    </source>
</evidence>
<sequence length="101" mass="11703">MPSDTENTTENVTHENSDDEDEYEVPKPRFPMSLEFDSETVPGFGCVAGIRLPLAVWWDMVSAETGWGQRQRSRFNEILLLKAIKKQKYVSYIYTETHTRS</sequence>
<feature type="region of interest" description="Disordered" evidence="1">
    <location>
        <begin position="1"/>
        <end position="29"/>
    </location>
</feature>
<comment type="caution">
    <text evidence="2">The sequence shown here is derived from an EMBL/GenBank/DDBJ whole genome shotgun (WGS) entry which is preliminary data.</text>
</comment>
<dbReference type="EMBL" id="NHTK01001188">
    <property type="protein sequence ID" value="PPR02129.1"/>
    <property type="molecule type" value="Genomic_DNA"/>
</dbReference>
<keyword evidence="3" id="KW-1185">Reference proteome</keyword>
<accession>A0A409YGI3</accession>
<organism evidence="2 3">
    <name type="scientific">Panaeolus cyanescens</name>
    <dbReference type="NCBI Taxonomy" id="181874"/>
    <lineage>
        <taxon>Eukaryota</taxon>
        <taxon>Fungi</taxon>
        <taxon>Dikarya</taxon>
        <taxon>Basidiomycota</taxon>
        <taxon>Agaricomycotina</taxon>
        <taxon>Agaricomycetes</taxon>
        <taxon>Agaricomycetidae</taxon>
        <taxon>Agaricales</taxon>
        <taxon>Agaricineae</taxon>
        <taxon>Galeropsidaceae</taxon>
        <taxon>Panaeolus</taxon>
    </lineage>
</organism>
<evidence type="ECO:0000256" key="1">
    <source>
        <dbReference type="SAM" id="MobiDB-lite"/>
    </source>
</evidence>
<dbReference type="InParanoid" id="A0A409YGI3"/>